<dbReference type="Pfam" id="PF13377">
    <property type="entry name" value="Peripla_BP_3"/>
    <property type="match status" value="1"/>
</dbReference>
<evidence type="ECO:0000313" key="5">
    <source>
        <dbReference type="EMBL" id="GGE28824.1"/>
    </source>
</evidence>
<dbReference type="GO" id="GO:0000976">
    <property type="term" value="F:transcription cis-regulatory region binding"/>
    <property type="evidence" value="ECO:0007669"/>
    <property type="project" value="TreeGrafter"/>
</dbReference>
<dbReference type="InterPro" id="IPR046335">
    <property type="entry name" value="LacI/GalR-like_sensor"/>
</dbReference>
<dbReference type="Proteomes" id="UP000628775">
    <property type="component" value="Unassembled WGS sequence"/>
</dbReference>
<dbReference type="SUPFAM" id="SSF53822">
    <property type="entry name" value="Periplasmic binding protein-like I"/>
    <property type="match status" value="1"/>
</dbReference>
<evidence type="ECO:0000256" key="2">
    <source>
        <dbReference type="ARBA" id="ARBA00023125"/>
    </source>
</evidence>
<gene>
    <name evidence="5" type="ORF">GCM10011391_04240</name>
</gene>
<dbReference type="RefSeq" id="WP_188688356.1">
    <property type="nucleotide sequence ID" value="NZ_BMIR01000001.1"/>
</dbReference>
<protein>
    <submittedName>
        <fullName evidence="5">LacI family transcriptional regulator</fullName>
    </submittedName>
</protein>
<dbReference type="PANTHER" id="PTHR30146:SF109">
    <property type="entry name" value="HTH-TYPE TRANSCRIPTIONAL REGULATOR GALS"/>
    <property type="match status" value="1"/>
</dbReference>
<sequence>MKKQEINSTKIAQLAGVSRSTVSRVINNYPSVPPSTREKVMKVIREYNYFPNMSAQVLAGKKMRTIGLFMIEKGHVSSDATSNMLLASVIETASSKDYYVLTHIIRDSRDPESINGVKEIFYQGRIDAGIFIGADNHEPFIEELIGEGFIVGIVDQHLPGRHEANRIVYSFDNEKGVMQAVDYLVGLNHKNIGMINGDMKRFAGPAKYEGFVKAMSHHGLPLHEEWILPGDFNRRSGYAAIQGLVQSGVKLPTAIIAANDSVAFGAMKALGEHGVAIPEDMSIIGFDDHVLSSYSQPKLTTFKVDFGYMMSGLTLEIIKAIENHHDHHVNVTIPMELVVRDSCKKI</sequence>
<comment type="caution">
    <text evidence="5">The sequence shown here is derived from an EMBL/GenBank/DDBJ whole genome shotgun (WGS) entry which is preliminary data.</text>
</comment>
<evidence type="ECO:0000259" key="4">
    <source>
        <dbReference type="PROSITE" id="PS50932"/>
    </source>
</evidence>
<reference evidence="5" key="2">
    <citation type="submission" date="2020-09" db="EMBL/GenBank/DDBJ databases">
        <authorList>
            <person name="Sun Q."/>
            <person name="Zhou Y."/>
        </authorList>
    </citation>
    <scope>NUCLEOTIDE SEQUENCE</scope>
    <source>
        <strain evidence="5">CGMCC 1.15371</strain>
    </source>
</reference>
<dbReference type="InterPro" id="IPR000843">
    <property type="entry name" value="HTH_LacI"/>
</dbReference>
<keyword evidence="2" id="KW-0238">DNA-binding</keyword>
<feature type="domain" description="HTH lacI-type" evidence="4">
    <location>
        <begin position="11"/>
        <end position="60"/>
    </location>
</feature>
<keyword evidence="1" id="KW-0805">Transcription regulation</keyword>
<keyword evidence="3" id="KW-0804">Transcription</keyword>
<keyword evidence="6" id="KW-1185">Reference proteome</keyword>
<dbReference type="InterPro" id="IPR010982">
    <property type="entry name" value="Lambda_DNA-bd_dom_sf"/>
</dbReference>
<evidence type="ECO:0000313" key="6">
    <source>
        <dbReference type="Proteomes" id="UP000628775"/>
    </source>
</evidence>
<evidence type="ECO:0000256" key="3">
    <source>
        <dbReference type="ARBA" id="ARBA00023163"/>
    </source>
</evidence>
<dbReference type="AlphaFoldDB" id="A0A8J2VKS2"/>
<reference evidence="5" key="1">
    <citation type="journal article" date="2014" name="Int. J. Syst. Evol. Microbiol.">
        <title>Complete genome sequence of Corynebacterium casei LMG S-19264T (=DSM 44701T), isolated from a smear-ripened cheese.</title>
        <authorList>
            <consortium name="US DOE Joint Genome Institute (JGI-PGF)"/>
            <person name="Walter F."/>
            <person name="Albersmeier A."/>
            <person name="Kalinowski J."/>
            <person name="Ruckert C."/>
        </authorList>
    </citation>
    <scope>NUCLEOTIDE SEQUENCE</scope>
    <source>
        <strain evidence="5">CGMCC 1.15371</strain>
    </source>
</reference>
<dbReference type="Pfam" id="PF00356">
    <property type="entry name" value="LacI"/>
    <property type="match status" value="1"/>
</dbReference>
<evidence type="ECO:0000256" key="1">
    <source>
        <dbReference type="ARBA" id="ARBA00023015"/>
    </source>
</evidence>
<dbReference type="PROSITE" id="PS50932">
    <property type="entry name" value="HTH_LACI_2"/>
    <property type="match status" value="1"/>
</dbReference>
<dbReference type="InterPro" id="IPR028082">
    <property type="entry name" value="Peripla_BP_I"/>
</dbReference>
<dbReference type="Gene3D" id="1.10.260.40">
    <property type="entry name" value="lambda repressor-like DNA-binding domains"/>
    <property type="match status" value="1"/>
</dbReference>
<dbReference type="PANTHER" id="PTHR30146">
    <property type="entry name" value="LACI-RELATED TRANSCRIPTIONAL REPRESSOR"/>
    <property type="match status" value="1"/>
</dbReference>
<dbReference type="CDD" id="cd06267">
    <property type="entry name" value="PBP1_LacI_sugar_binding-like"/>
    <property type="match status" value="1"/>
</dbReference>
<dbReference type="EMBL" id="BMIR01000001">
    <property type="protein sequence ID" value="GGE28824.1"/>
    <property type="molecule type" value="Genomic_DNA"/>
</dbReference>
<name>A0A8J2VKS2_9BACL</name>
<proteinExistence type="predicted"/>
<dbReference type="SMART" id="SM00354">
    <property type="entry name" value="HTH_LACI"/>
    <property type="match status" value="1"/>
</dbReference>
<dbReference type="CDD" id="cd01392">
    <property type="entry name" value="HTH_LacI"/>
    <property type="match status" value="1"/>
</dbReference>
<accession>A0A8J2VKS2</accession>
<dbReference type="Gene3D" id="3.40.50.2300">
    <property type="match status" value="2"/>
</dbReference>
<dbReference type="SUPFAM" id="SSF47413">
    <property type="entry name" value="lambda repressor-like DNA-binding domains"/>
    <property type="match status" value="1"/>
</dbReference>
<dbReference type="GO" id="GO:0003700">
    <property type="term" value="F:DNA-binding transcription factor activity"/>
    <property type="evidence" value="ECO:0007669"/>
    <property type="project" value="TreeGrafter"/>
</dbReference>
<organism evidence="5 6">
    <name type="scientific">Pullulanibacillus camelliae</name>
    <dbReference type="NCBI Taxonomy" id="1707096"/>
    <lineage>
        <taxon>Bacteria</taxon>
        <taxon>Bacillati</taxon>
        <taxon>Bacillota</taxon>
        <taxon>Bacilli</taxon>
        <taxon>Bacillales</taxon>
        <taxon>Sporolactobacillaceae</taxon>
        <taxon>Pullulanibacillus</taxon>
    </lineage>
</organism>